<dbReference type="EMBL" id="CADIKR010000008">
    <property type="protein sequence ID" value="CAB3914041.1"/>
    <property type="molecule type" value="Genomic_DNA"/>
</dbReference>
<feature type="compositionally biased region" description="Low complexity" evidence="1">
    <location>
        <begin position="137"/>
        <end position="151"/>
    </location>
</feature>
<evidence type="ECO:0000313" key="3">
    <source>
        <dbReference type="Proteomes" id="UP000507140"/>
    </source>
</evidence>
<dbReference type="RefSeq" id="WP_146099994.1">
    <property type="nucleotide sequence ID" value="NZ_CADIKR010000008.1"/>
</dbReference>
<gene>
    <name evidence="2" type="ORF">LMG3415_05131</name>
</gene>
<accession>A0ABM8LKA8</accession>
<reference evidence="2 3" key="1">
    <citation type="submission" date="2020-04" db="EMBL/GenBank/DDBJ databases">
        <authorList>
            <person name="De Canck E."/>
        </authorList>
    </citation>
    <scope>NUCLEOTIDE SEQUENCE [LARGE SCALE GENOMIC DNA]</scope>
    <source>
        <strain evidence="2 3">LMG 3415</strain>
    </source>
</reference>
<protein>
    <submittedName>
        <fullName evidence="2">Uncharacterized protein</fullName>
    </submittedName>
</protein>
<keyword evidence="3" id="KW-1185">Reference proteome</keyword>
<sequence>MRIDQSVLAVLSNALADGNAVRLAGQLDRKLYERTDKVLNAAGGTWNRKARAHLFDGDAASRLDEIILTGEIVLPKDDFNFFPTPPSIVERMIDLADVQRGMKVLEPSAGRGAARGELQIVRNNGEYRHRRYPRLNQSQSSSGGAEKSSAALPSPCGKFWRSMLCP</sequence>
<comment type="caution">
    <text evidence="2">The sequence shown here is derived from an EMBL/GenBank/DDBJ whole genome shotgun (WGS) entry which is preliminary data.</text>
</comment>
<dbReference type="Proteomes" id="UP000507140">
    <property type="component" value="Unassembled WGS sequence"/>
</dbReference>
<organism evidence="2 3">
    <name type="scientific">Achromobacter mucicolens</name>
    <dbReference type="NCBI Taxonomy" id="1389922"/>
    <lineage>
        <taxon>Bacteria</taxon>
        <taxon>Pseudomonadati</taxon>
        <taxon>Pseudomonadota</taxon>
        <taxon>Betaproteobacteria</taxon>
        <taxon>Burkholderiales</taxon>
        <taxon>Alcaligenaceae</taxon>
        <taxon>Achromobacter</taxon>
    </lineage>
</organism>
<dbReference type="SUPFAM" id="SSF53335">
    <property type="entry name" value="S-adenosyl-L-methionine-dependent methyltransferases"/>
    <property type="match status" value="1"/>
</dbReference>
<name>A0ABM8LKA8_9BURK</name>
<evidence type="ECO:0000256" key="1">
    <source>
        <dbReference type="SAM" id="MobiDB-lite"/>
    </source>
</evidence>
<evidence type="ECO:0000313" key="2">
    <source>
        <dbReference type="EMBL" id="CAB3914041.1"/>
    </source>
</evidence>
<proteinExistence type="predicted"/>
<feature type="region of interest" description="Disordered" evidence="1">
    <location>
        <begin position="129"/>
        <end position="152"/>
    </location>
</feature>
<dbReference type="InterPro" id="IPR029063">
    <property type="entry name" value="SAM-dependent_MTases_sf"/>
</dbReference>